<evidence type="ECO:0000313" key="1">
    <source>
        <dbReference type="EMBL" id="BAJ46905.1"/>
    </source>
</evidence>
<gene>
    <name evidence="2" type="ORF">CSUB_C0598</name>
    <name evidence="1" type="ORF">HGMM_F30F06C31</name>
</gene>
<proteinExistence type="predicted"/>
<accession>E6N3J9</accession>
<dbReference type="Proteomes" id="UP000008120">
    <property type="component" value="Chromosome"/>
</dbReference>
<reference evidence="1 3" key="2">
    <citation type="journal article" date="2011" name="Nucleic Acids Res.">
        <title>Insights into the evolution of Archaea and eukaryotic protein modifier systems revealed by the genome of a novel archaeal group.</title>
        <authorList>
            <person name="Nunoura T."/>
            <person name="Takaki Y."/>
            <person name="Kakuta J."/>
            <person name="Nishi S."/>
            <person name="Sugahara J."/>
            <person name="Kazama H."/>
            <person name="Chee G."/>
            <person name="Hattori M."/>
            <person name="Kanai A."/>
            <person name="Atomi H."/>
            <person name="Takai K."/>
            <person name="Takami H."/>
        </authorList>
    </citation>
    <scope>NUCLEOTIDE SEQUENCE [LARGE SCALE GENOMIC DNA]</scope>
</reference>
<evidence type="ECO:0000313" key="3">
    <source>
        <dbReference type="Proteomes" id="UP000008120"/>
    </source>
</evidence>
<dbReference type="STRING" id="311458.CSUB_C0598"/>
<dbReference type="EMBL" id="AP011727">
    <property type="protein sequence ID" value="BAJ46905.1"/>
    <property type="molecule type" value="Genomic_DNA"/>
</dbReference>
<organism evidence="1 3">
    <name type="scientific">Caldiarchaeum subterraneum</name>
    <dbReference type="NCBI Taxonomy" id="311458"/>
    <lineage>
        <taxon>Archaea</taxon>
        <taxon>Nitrososphaerota</taxon>
        <taxon>Candidatus Caldarchaeales</taxon>
        <taxon>Candidatus Caldarchaeaceae</taxon>
        <taxon>Candidatus Caldarchaeum</taxon>
    </lineage>
</organism>
<name>E6N3J9_CALS0</name>
<sequence length="213" mass="24384">MLSVGEYFGRGRNRRRILEVVRLSNGWILLKTEDSKSKRDFKVRTVYQLEPRIRSYTPKHAHFAIDFYGKLCADKEKAMQVLKAIVEVWQGANIATVVERFRHAVEGLPGYDLEYILYALAWIFQQEDVNFARRPESRQRELDETLSLLSIKVPKYRYGSQLAVALLCNIANGTHPVDALLRANLDILPIKRGKREGVNMLWNCVVAHAGGGI</sequence>
<protein>
    <submittedName>
        <fullName evidence="1">Uncharacterized protein</fullName>
    </submittedName>
</protein>
<dbReference type="KEGG" id="csu:CSUB_C0598"/>
<dbReference type="BioCyc" id="CCAL311458:G131R-610-MONOMER"/>
<dbReference type="EMBL" id="BA000048">
    <property type="protein sequence ID" value="BAJ50457.1"/>
    <property type="molecule type" value="Genomic_DNA"/>
</dbReference>
<reference evidence="1" key="3">
    <citation type="journal article" date="2012" name="PLoS ONE">
        <title>A Deeply Branching Thermophilic Bacterium with an Ancient Acetyl-CoA Pathway Dominates a Subsurface Ecosystem.</title>
        <authorList>
            <person name="Takami H."/>
            <person name="Noguchi H."/>
            <person name="Takaki Y."/>
            <person name="Uchiyama I."/>
            <person name="Toyoda A."/>
            <person name="Nishi S."/>
            <person name="Chee G.-J."/>
            <person name="Arai W."/>
            <person name="Nunoura T."/>
            <person name="Itoh T."/>
            <person name="Hattori M."/>
            <person name="Takai K."/>
        </authorList>
    </citation>
    <scope>NUCLEOTIDE SEQUENCE</scope>
</reference>
<dbReference type="AlphaFoldDB" id="E6N3J9"/>
<evidence type="ECO:0000313" key="2">
    <source>
        <dbReference type="EMBL" id="BAJ50457.1"/>
    </source>
</evidence>
<reference evidence="1 3" key="1">
    <citation type="journal article" date="2005" name="Environ. Microbiol.">
        <title>Genetic and functional properties of uncultivated thermophilic crenarchaeotes from a subsurface gold mine as revealed by analysis of genome fragments.</title>
        <authorList>
            <person name="Nunoura T."/>
            <person name="Hirayama H."/>
            <person name="Takami H."/>
            <person name="Oida H."/>
            <person name="Nishi S."/>
            <person name="Shimamura S."/>
            <person name="Suzuki Y."/>
            <person name="Inagaki F."/>
            <person name="Takai K."/>
            <person name="Nealson K.H."/>
            <person name="Horikoshi K."/>
        </authorList>
    </citation>
    <scope>NUCLEOTIDE SEQUENCE [LARGE SCALE GENOMIC DNA]</scope>
</reference>